<dbReference type="GO" id="GO:0005829">
    <property type="term" value="C:cytosol"/>
    <property type="evidence" value="ECO:0007669"/>
    <property type="project" value="TreeGrafter"/>
</dbReference>
<evidence type="ECO:0000256" key="2">
    <source>
        <dbReference type="ARBA" id="ARBA00022670"/>
    </source>
</evidence>
<evidence type="ECO:0000256" key="6">
    <source>
        <dbReference type="ARBA" id="ARBA00023049"/>
    </source>
</evidence>
<dbReference type="InterPro" id="IPR011765">
    <property type="entry name" value="Pept_M16_N"/>
</dbReference>
<protein>
    <recommendedName>
        <fullName evidence="7">Peptidase M16 N-terminal domain-containing protein</fullName>
    </recommendedName>
</protein>
<dbReference type="GO" id="GO:0043171">
    <property type="term" value="P:peptide catabolic process"/>
    <property type="evidence" value="ECO:0007669"/>
    <property type="project" value="TreeGrafter"/>
</dbReference>
<dbReference type="Proteomes" id="UP001159042">
    <property type="component" value="Unassembled WGS sequence"/>
</dbReference>
<feature type="domain" description="Peptidase M16 N-terminal" evidence="7">
    <location>
        <begin position="72"/>
        <end position="163"/>
    </location>
</feature>
<dbReference type="GO" id="GO:0046872">
    <property type="term" value="F:metal ion binding"/>
    <property type="evidence" value="ECO:0007669"/>
    <property type="project" value="UniProtKB-KW"/>
</dbReference>
<keyword evidence="9" id="KW-1185">Reference proteome</keyword>
<dbReference type="Gene3D" id="3.30.830.10">
    <property type="entry name" value="Metalloenzyme, LuxS/M16 peptidase-like"/>
    <property type="match status" value="1"/>
</dbReference>
<accession>A0AAV8W204</accession>
<evidence type="ECO:0000256" key="1">
    <source>
        <dbReference type="ARBA" id="ARBA00007261"/>
    </source>
</evidence>
<dbReference type="InterPro" id="IPR011249">
    <property type="entry name" value="Metalloenz_LuxS/M16"/>
</dbReference>
<dbReference type="EMBL" id="JANEYG010000014">
    <property type="protein sequence ID" value="KAJ8920518.1"/>
    <property type="molecule type" value="Genomic_DNA"/>
</dbReference>
<comment type="caution">
    <text evidence="8">The sequence shown here is derived from an EMBL/GenBank/DDBJ whole genome shotgun (WGS) entry which is preliminary data.</text>
</comment>
<dbReference type="InterPro" id="IPR001431">
    <property type="entry name" value="Pept_M16_Zn_BS"/>
</dbReference>
<dbReference type="SUPFAM" id="SSF63411">
    <property type="entry name" value="LuxS/MPP-like metallohydrolase"/>
    <property type="match status" value="1"/>
</dbReference>
<evidence type="ECO:0000256" key="3">
    <source>
        <dbReference type="ARBA" id="ARBA00022723"/>
    </source>
</evidence>
<keyword evidence="3" id="KW-0479">Metal-binding</keyword>
<dbReference type="GO" id="GO:0051603">
    <property type="term" value="P:proteolysis involved in protein catabolic process"/>
    <property type="evidence" value="ECO:0007669"/>
    <property type="project" value="TreeGrafter"/>
</dbReference>
<organism evidence="8 9">
    <name type="scientific">Exocentrus adspersus</name>
    <dbReference type="NCBI Taxonomy" id="1586481"/>
    <lineage>
        <taxon>Eukaryota</taxon>
        <taxon>Metazoa</taxon>
        <taxon>Ecdysozoa</taxon>
        <taxon>Arthropoda</taxon>
        <taxon>Hexapoda</taxon>
        <taxon>Insecta</taxon>
        <taxon>Pterygota</taxon>
        <taxon>Neoptera</taxon>
        <taxon>Endopterygota</taxon>
        <taxon>Coleoptera</taxon>
        <taxon>Polyphaga</taxon>
        <taxon>Cucujiformia</taxon>
        <taxon>Chrysomeloidea</taxon>
        <taxon>Cerambycidae</taxon>
        <taxon>Lamiinae</taxon>
        <taxon>Acanthocinini</taxon>
        <taxon>Exocentrus</taxon>
    </lineage>
</organism>
<keyword evidence="2" id="KW-0645">Protease</keyword>
<evidence type="ECO:0000259" key="7">
    <source>
        <dbReference type="Pfam" id="PF00675"/>
    </source>
</evidence>
<dbReference type="Pfam" id="PF00675">
    <property type="entry name" value="Peptidase_M16"/>
    <property type="match status" value="1"/>
</dbReference>
<dbReference type="PANTHER" id="PTHR43690">
    <property type="entry name" value="NARDILYSIN"/>
    <property type="match status" value="1"/>
</dbReference>
<dbReference type="PANTHER" id="PTHR43690:SF18">
    <property type="entry name" value="INSULIN-DEGRADING ENZYME-RELATED"/>
    <property type="match status" value="1"/>
</dbReference>
<dbReference type="GO" id="GO:0005739">
    <property type="term" value="C:mitochondrion"/>
    <property type="evidence" value="ECO:0007669"/>
    <property type="project" value="TreeGrafter"/>
</dbReference>
<dbReference type="PROSITE" id="PS00143">
    <property type="entry name" value="INSULINASE"/>
    <property type="match status" value="1"/>
</dbReference>
<keyword evidence="5" id="KW-0862">Zinc</keyword>
<dbReference type="InterPro" id="IPR050626">
    <property type="entry name" value="Peptidase_M16"/>
</dbReference>
<gene>
    <name evidence="8" type="ORF">NQ315_005387</name>
</gene>
<evidence type="ECO:0000256" key="5">
    <source>
        <dbReference type="ARBA" id="ARBA00022833"/>
    </source>
</evidence>
<dbReference type="AlphaFoldDB" id="A0AAV8W204"/>
<comment type="similarity">
    <text evidence="1">Belongs to the peptidase M16 family.</text>
</comment>
<dbReference type="GO" id="GO:0004222">
    <property type="term" value="F:metalloendopeptidase activity"/>
    <property type="evidence" value="ECO:0007669"/>
    <property type="project" value="InterPro"/>
</dbReference>
<evidence type="ECO:0000256" key="4">
    <source>
        <dbReference type="ARBA" id="ARBA00022801"/>
    </source>
</evidence>
<proteinExistence type="inferred from homology"/>
<sequence length="177" mass="20240">MQFLKHTRILLKSISGYQIHTTVFLCSTIGLFKKAETKMAHSSLILRRIDNIIKSEEDKRQYRGLELANQMKVLLVSDPNTDKSAAAMDVNIGFLNDPKEVLGLAHFCEHMLFLGTKKYPNENDYNKFLSEHGGSSNAATYPDHTLYYFDIVPDHLGSALDSFLLHHFLRKVQQIVR</sequence>
<keyword evidence="6" id="KW-0482">Metalloprotease</keyword>
<keyword evidence="4" id="KW-0378">Hydrolase</keyword>
<evidence type="ECO:0000313" key="8">
    <source>
        <dbReference type="EMBL" id="KAJ8920518.1"/>
    </source>
</evidence>
<name>A0AAV8W204_9CUCU</name>
<reference evidence="8 9" key="1">
    <citation type="journal article" date="2023" name="Insect Mol. Biol.">
        <title>Genome sequencing provides insights into the evolution of gene families encoding plant cell wall-degrading enzymes in longhorned beetles.</title>
        <authorList>
            <person name="Shin N.R."/>
            <person name="Okamura Y."/>
            <person name="Kirsch R."/>
            <person name="Pauchet Y."/>
        </authorList>
    </citation>
    <scope>NUCLEOTIDE SEQUENCE [LARGE SCALE GENOMIC DNA]</scope>
    <source>
        <strain evidence="8">EAD_L_NR</strain>
    </source>
</reference>
<evidence type="ECO:0000313" key="9">
    <source>
        <dbReference type="Proteomes" id="UP001159042"/>
    </source>
</evidence>